<accession>A0A1I7V3J0</accession>
<evidence type="ECO:0000313" key="3">
    <source>
        <dbReference type="Proteomes" id="UP000095282"/>
    </source>
</evidence>
<feature type="transmembrane region" description="Helical" evidence="2">
    <location>
        <begin position="209"/>
        <end position="226"/>
    </location>
</feature>
<keyword evidence="1" id="KW-0175">Coiled coil</keyword>
<feature type="coiled-coil region" evidence="1">
    <location>
        <begin position="130"/>
        <end position="161"/>
    </location>
</feature>
<reference evidence="4" key="1">
    <citation type="submission" date="2016-11" db="UniProtKB">
        <authorList>
            <consortium name="WormBaseParasite"/>
        </authorList>
    </citation>
    <scope>IDENTIFICATION</scope>
</reference>
<evidence type="ECO:0000256" key="2">
    <source>
        <dbReference type="SAM" id="Phobius"/>
    </source>
</evidence>
<feature type="transmembrane region" description="Helical" evidence="2">
    <location>
        <begin position="163"/>
        <end position="181"/>
    </location>
</feature>
<feature type="transmembrane region" description="Helical" evidence="2">
    <location>
        <begin position="232"/>
        <end position="257"/>
    </location>
</feature>
<sequence>MDGNATSTSTFELGDDENSFIDKSMSSEVSSIANESILASSHQNSTMNLPISAPSSIARNQIQACSTPKDNLLIKNTIAPNSVSSNQHDDWRNKRDLYRGKGLRNMAVKTPKDGKVYPQNSYMYMDTTGAKQRKREEERIEQEKKEAIEQAREDMLDANGDEYLASFLIVIWQFLYILNVIPNDNVVCYYLNLLICAAYFAFFVAPYPILWAIASCSFIIYMSFVWLFDTNLAYGCFLFVGIFVKAIVTSIQGIIVIRS</sequence>
<keyword evidence="2" id="KW-0472">Membrane</keyword>
<keyword evidence="2" id="KW-0812">Transmembrane</keyword>
<name>A0A1I7V3J0_9PELO</name>
<protein>
    <submittedName>
        <fullName evidence="4">Transmembrane protein</fullName>
    </submittedName>
</protein>
<keyword evidence="2" id="KW-1133">Transmembrane helix</keyword>
<feature type="transmembrane region" description="Helical" evidence="2">
    <location>
        <begin position="187"/>
        <end position="204"/>
    </location>
</feature>
<keyword evidence="3" id="KW-1185">Reference proteome</keyword>
<dbReference type="WBParaSite" id="Csp11.Scaffold630.g22029.t1">
    <property type="protein sequence ID" value="Csp11.Scaffold630.g22029.t1"/>
    <property type="gene ID" value="Csp11.Scaffold630.g22029"/>
</dbReference>
<proteinExistence type="predicted"/>
<dbReference type="eggNOG" id="ENOG502TBU2">
    <property type="taxonomic scope" value="Eukaryota"/>
</dbReference>
<evidence type="ECO:0000313" key="4">
    <source>
        <dbReference type="WBParaSite" id="Csp11.Scaffold630.g22029.t1"/>
    </source>
</evidence>
<organism evidence="3 4">
    <name type="scientific">Caenorhabditis tropicalis</name>
    <dbReference type="NCBI Taxonomy" id="1561998"/>
    <lineage>
        <taxon>Eukaryota</taxon>
        <taxon>Metazoa</taxon>
        <taxon>Ecdysozoa</taxon>
        <taxon>Nematoda</taxon>
        <taxon>Chromadorea</taxon>
        <taxon>Rhabditida</taxon>
        <taxon>Rhabditina</taxon>
        <taxon>Rhabditomorpha</taxon>
        <taxon>Rhabditoidea</taxon>
        <taxon>Rhabditidae</taxon>
        <taxon>Peloderinae</taxon>
        <taxon>Caenorhabditis</taxon>
    </lineage>
</organism>
<dbReference type="AlphaFoldDB" id="A0A1I7V3J0"/>
<dbReference type="Proteomes" id="UP000095282">
    <property type="component" value="Unplaced"/>
</dbReference>
<evidence type="ECO:0000256" key="1">
    <source>
        <dbReference type="SAM" id="Coils"/>
    </source>
</evidence>